<gene>
    <name evidence="2" type="ORF">STRCI_007661</name>
</gene>
<proteinExistence type="predicted"/>
<evidence type="ECO:0000256" key="1">
    <source>
        <dbReference type="SAM" id="MobiDB-lite"/>
    </source>
</evidence>
<sequence>MALVRANPPPILAGAFLAPLGAALATQVMTWLDEGGGAVFSDDEPPAAPPLVVRADPVGCPPAYAFPDGMSTSRMQRKADEPTGGDERVMAENAVDFDDVGPRPPGSRTPCTSGTPYVSG</sequence>
<evidence type="ECO:0000313" key="2">
    <source>
        <dbReference type="EMBL" id="WAZ26114.1"/>
    </source>
</evidence>
<protein>
    <submittedName>
        <fullName evidence="2">Uncharacterized protein</fullName>
    </submittedName>
</protein>
<dbReference type="Proteomes" id="UP001164439">
    <property type="component" value="Chromosome"/>
</dbReference>
<evidence type="ECO:0000313" key="3">
    <source>
        <dbReference type="Proteomes" id="UP001164439"/>
    </source>
</evidence>
<feature type="compositionally biased region" description="Polar residues" evidence="1">
    <location>
        <begin position="109"/>
        <end position="120"/>
    </location>
</feature>
<keyword evidence="3" id="KW-1185">Reference proteome</keyword>
<dbReference type="RefSeq" id="WP_269663598.1">
    <property type="nucleotide sequence ID" value="NZ_CP114413.1"/>
</dbReference>
<feature type="compositionally biased region" description="Basic and acidic residues" evidence="1">
    <location>
        <begin position="77"/>
        <end position="90"/>
    </location>
</feature>
<accession>A0ABY7KNG5</accession>
<feature type="region of interest" description="Disordered" evidence="1">
    <location>
        <begin position="64"/>
        <end position="120"/>
    </location>
</feature>
<reference evidence="2" key="1">
    <citation type="submission" date="2022-12" db="EMBL/GenBank/DDBJ databases">
        <authorList>
            <person name="Ruckert C."/>
            <person name="Busche T."/>
            <person name="Kalinowski J."/>
            <person name="Wittmann C."/>
        </authorList>
    </citation>
    <scope>NUCLEOTIDE SEQUENCE</scope>
    <source>
        <strain evidence="2">DSM 40467</strain>
    </source>
</reference>
<name>A0ABY7KNG5_9ACTN</name>
<dbReference type="EMBL" id="CP114413">
    <property type="protein sequence ID" value="WAZ26114.1"/>
    <property type="molecule type" value="Genomic_DNA"/>
</dbReference>
<organism evidence="2 3">
    <name type="scientific">Streptomyces cinnabarinus</name>
    <dbReference type="NCBI Taxonomy" id="67287"/>
    <lineage>
        <taxon>Bacteria</taxon>
        <taxon>Bacillati</taxon>
        <taxon>Actinomycetota</taxon>
        <taxon>Actinomycetes</taxon>
        <taxon>Kitasatosporales</taxon>
        <taxon>Streptomycetaceae</taxon>
        <taxon>Streptomyces</taxon>
    </lineage>
</organism>